<evidence type="ECO:0000256" key="6">
    <source>
        <dbReference type="ARBA" id="ARBA00022473"/>
    </source>
</evidence>
<dbReference type="SMART" id="SM00577">
    <property type="entry name" value="CPDc"/>
    <property type="match status" value="1"/>
</dbReference>
<dbReference type="Gene3D" id="3.30.160.20">
    <property type="match status" value="2"/>
</dbReference>
<dbReference type="InterPro" id="IPR039189">
    <property type="entry name" value="Fcp1"/>
</dbReference>
<dbReference type="InterPro" id="IPR004274">
    <property type="entry name" value="FCP1_dom"/>
</dbReference>
<dbReference type="STRING" id="4536.A0A0E0FVX9"/>
<reference evidence="19" key="2">
    <citation type="submission" date="2018-04" db="EMBL/GenBank/DDBJ databases">
        <title>OnivRS2 (Oryza nivara Reference Sequence Version 2).</title>
        <authorList>
            <person name="Zhang J."/>
            <person name="Kudrna D."/>
            <person name="Lee S."/>
            <person name="Talag J."/>
            <person name="Rajasekar S."/>
            <person name="Welchert J."/>
            <person name="Hsing Y.-I."/>
            <person name="Wing R.A."/>
        </authorList>
    </citation>
    <scope>NUCLEOTIDE SEQUENCE [LARGE SCALE GENOMIC DNA]</scope>
</reference>
<dbReference type="Proteomes" id="UP000006591">
    <property type="component" value="Chromosome 1"/>
</dbReference>
<dbReference type="InterPro" id="IPR036412">
    <property type="entry name" value="HAD-like_sf"/>
</dbReference>
<dbReference type="InterPro" id="IPR023214">
    <property type="entry name" value="HAD_sf"/>
</dbReference>
<evidence type="ECO:0000256" key="10">
    <source>
        <dbReference type="ARBA" id="ARBA00023015"/>
    </source>
</evidence>
<protein>
    <recommendedName>
        <fullName evidence="5">protein-serine/threonine phosphatase</fullName>
        <ecNumber evidence="5">3.1.3.16</ecNumber>
    </recommendedName>
</protein>
<feature type="domain" description="FCP1 homology" evidence="18">
    <location>
        <begin position="154"/>
        <end position="402"/>
    </location>
</feature>
<feature type="region of interest" description="Disordered" evidence="16">
    <location>
        <begin position="819"/>
        <end position="903"/>
    </location>
</feature>
<dbReference type="Gene3D" id="3.40.50.1000">
    <property type="entry name" value="HAD superfamily/HAD-like"/>
    <property type="match status" value="1"/>
</dbReference>
<dbReference type="SUPFAM" id="SSF56784">
    <property type="entry name" value="HAD-like"/>
    <property type="match status" value="1"/>
</dbReference>
<organism evidence="19">
    <name type="scientific">Oryza nivara</name>
    <name type="common">Indian wild rice</name>
    <name type="synonym">Oryza sativa f. spontanea</name>
    <dbReference type="NCBI Taxonomy" id="4536"/>
    <lineage>
        <taxon>Eukaryota</taxon>
        <taxon>Viridiplantae</taxon>
        <taxon>Streptophyta</taxon>
        <taxon>Embryophyta</taxon>
        <taxon>Tracheophyta</taxon>
        <taxon>Spermatophyta</taxon>
        <taxon>Magnoliopsida</taxon>
        <taxon>Liliopsida</taxon>
        <taxon>Poales</taxon>
        <taxon>Poaceae</taxon>
        <taxon>BOP clade</taxon>
        <taxon>Oryzoideae</taxon>
        <taxon>Oryzeae</taxon>
        <taxon>Oryzinae</taxon>
        <taxon>Oryza</taxon>
    </lineage>
</organism>
<evidence type="ECO:0000256" key="9">
    <source>
        <dbReference type="ARBA" id="ARBA00022884"/>
    </source>
</evidence>
<keyword evidence="8" id="KW-0378">Hydrolase</keyword>
<keyword evidence="9 15" id="KW-0694">RNA-binding</keyword>
<evidence type="ECO:0000256" key="14">
    <source>
        <dbReference type="ARBA" id="ARBA00048336"/>
    </source>
</evidence>
<evidence type="ECO:0000256" key="8">
    <source>
        <dbReference type="ARBA" id="ARBA00022801"/>
    </source>
</evidence>
<dbReference type="CDD" id="cd07521">
    <property type="entry name" value="HAD_FCP1-like"/>
    <property type="match status" value="1"/>
</dbReference>
<evidence type="ECO:0000256" key="15">
    <source>
        <dbReference type="PROSITE-ProRule" id="PRU00266"/>
    </source>
</evidence>
<evidence type="ECO:0000256" key="16">
    <source>
        <dbReference type="SAM" id="MobiDB-lite"/>
    </source>
</evidence>
<dbReference type="FunFam" id="3.30.160.20:FF:000035">
    <property type="entry name" value="RNA polymerase II C-terminal domain phosphatase-like 2"/>
    <property type="match status" value="1"/>
</dbReference>
<comment type="cofactor">
    <cofactor evidence="1">
        <name>Mn(2+)</name>
        <dbReference type="ChEBI" id="CHEBI:29035"/>
    </cofactor>
</comment>
<comment type="subcellular location">
    <subcellularLocation>
        <location evidence="4">Nucleus</location>
    </subcellularLocation>
</comment>
<keyword evidence="10" id="KW-0805">Transcription regulation</keyword>
<keyword evidence="6" id="KW-0217">Developmental protein</keyword>
<feature type="domain" description="DRBM" evidence="17">
    <location>
        <begin position="652"/>
        <end position="720"/>
    </location>
</feature>
<dbReference type="AlphaFoldDB" id="A0A0E0FVX9"/>
<dbReference type="PANTHER" id="PTHR23081">
    <property type="entry name" value="RNA POLYMERASE II CTD PHOSPHATASE"/>
    <property type="match status" value="1"/>
</dbReference>
<keyword evidence="20" id="KW-1185">Reference proteome</keyword>
<comment type="catalytic activity">
    <reaction evidence="14">
        <text>O-phospho-L-threonyl-[protein] + H2O = L-threonyl-[protein] + phosphate</text>
        <dbReference type="Rhea" id="RHEA:47004"/>
        <dbReference type="Rhea" id="RHEA-COMP:11060"/>
        <dbReference type="Rhea" id="RHEA-COMP:11605"/>
        <dbReference type="ChEBI" id="CHEBI:15377"/>
        <dbReference type="ChEBI" id="CHEBI:30013"/>
        <dbReference type="ChEBI" id="CHEBI:43474"/>
        <dbReference type="ChEBI" id="CHEBI:61977"/>
        <dbReference type="EC" id="3.1.3.16"/>
    </reaction>
</comment>
<keyword evidence="7" id="KW-0479">Metal-binding</keyword>
<accession>A0A0E0FVX9</accession>
<proteinExistence type="predicted"/>
<dbReference type="SMART" id="SM00358">
    <property type="entry name" value="DSRM"/>
    <property type="match status" value="2"/>
</dbReference>
<comment type="cofactor">
    <cofactor evidence="2">
        <name>Co(2+)</name>
        <dbReference type="ChEBI" id="CHEBI:48828"/>
    </cofactor>
</comment>
<keyword evidence="11" id="KW-0804">Transcription</keyword>
<evidence type="ECO:0000256" key="3">
    <source>
        <dbReference type="ARBA" id="ARBA00001946"/>
    </source>
</evidence>
<feature type="domain" description="DRBM" evidence="17">
    <location>
        <begin position="525"/>
        <end position="591"/>
    </location>
</feature>
<evidence type="ECO:0000259" key="18">
    <source>
        <dbReference type="PROSITE" id="PS50969"/>
    </source>
</evidence>
<dbReference type="PROSITE" id="PS50137">
    <property type="entry name" value="DS_RBD"/>
    <property type="match status" value="2"/>
</dbReference>
<feature type="compositionally biased region" description="Low complexity" evidence="16">
    <location>
        <begin position="854"/>
        <end position="880"/>
    </location>
</feature>
<feature type="compositionally biased region" description="Basic and acidic residues" evidence="16">
    <location>
        <begin position="828"/>
        <end position="843"/>
    </location>
</feature>
<dbReference type="EnsemblPlants" id="ONIVA01G42600.1">
    <property type="protein sequence ID" value="ONIVA01G42600.1"/>
    <property type="gene ID" value="ONIVA01G42600"/>
</dbReference>
<dbReference type="GO" id="GO:0009755">
    <property type="term" value="P:hormone-mediated signaling pathway"/>
    <property type="evidence" value="ECO:0007669"/>
    <property type="project" value="UniProtKB-ARBA"/>
</dbReference>
<dbReference type="GO" id="GO:0046872">
    <property type="term" value="F:metal ion binding"/>
    <property type="evidence" value="ECO:0007669"/>
    <property type="project" value="UniProtKB-KW"/>
</dbReference>
<comment type="catalytic activity">
    <reaction evidence="13">
        <text>O-phospho-L-seryl-[protein] + H2O = L-seryl-[protein] + phosphate</text>
        <dbReference type="Rhea" id="RHEA:20629"/>
        <dbReference type="Rhea" id="RHEA-COMP:9863"/>
        <dbReference type="Rhea" id="RHEA-COMP:11604"/>
        <dbReference type="ChEBI" id="CHEBI:15377"/>
        <dbReference type="ChEBI" id="CHEBI:29999"/>
        <dbReference type="ChEBI" id="CHEBI:43474"/>
        <dbReference type="ChEBI" id="CHEBI:83421"/>
        <dbReference type="EC" id="3.1.3.16"/>
    </reaction>
</comment>
<evidence type="ECO:0000313" key="19">
    <source>
        <dbReference type="EnsemblPlants" id="ONIVA01G42600.1"/>
    </source>
</evidence>
<dbReference type="PROSITE" id="PS50969">
    <property type="entry name" value="FCP1"/>
    <property type="match status" value="1"/>
</dbReference>
<sequence>MATPRAPPQAAVPGGGAGAAAGGVTMRMFHGDVFLGEAEVFPMKQGAEGSLPFPSNEIRISHLSPTSERCPPLAILQTIAPFSVRCKLQAKLMPPHPSLHRLYLTCFNEYKSAVVVVGDEELHLVAMPSKVEKVPCFWCCSVRSGIYAASVGMLNLRCLAIVFDLDETLIVANTMKSFEDRIEMLSRRMDIEDDPVRIAGMSAEIKRYIEDRELLKEFIDTDTVTDNGRIVGTQKEEVLPISGGQERVLRPVIRLPERNAILTRINPEVRDTSVFVKLRPAWEDLRSYLTAKGRKRFEVYVCTMAERDYALEMWRLLDPEANLISSHNLAERVVCVKSGSKKCLQNVFKDKGCHPKMAMVIDDRLQVWDEKDQPRVHVVPAYTPYYAPQAEMANAVPVLCVARNVACNVRGGFFREFDENLLRKVFELMYENELLDLPYAPDVGDYLVCEDTNFAPNNKDVAPIPEGMSGAEVGKRLNGLAYPRDQKQIPSSTRLSDDDGVALRGIPGGTNIQSNGGSLATTPSLFVTVLQEIGRLCESRVEFRSTVSSGKNMQFSVEVLFSNEKIGIGIGKTRDEAQVLAAEKALQNLESNYLSFMAPVAGVLNKDVNKPPGSGNGFLEDITLSEDISMEEPSGSTLKEQDHSKALDRLSSVISLIRELCLEDQHVVFRDQVRDSGSALNGEYHFQAELGGQILGRGIGLNKDFAKLQAAEEALKTLKTTTDPQIKKHLRPMQQLNFPLYPTQRHRETRPSAATSPTTRKRCPNAHRFCSTNLTRWECLGGAGLLVGVNLDRVINAVRRLQRRDHRIGASQRLVYRGAISQGRRQGLRRDEGLPERRDEQRPPSRGGGGRRGGSNATRARRAAVTATATRRRAQPAASAHHGRGGFHQSGTPARELHSGHHTTESCLTRHGCIRAFALRAGLFQQGGTRESRARQCVWPW</sequence>
<dbReference type="InterPro" id="IPR014720">
    <property type="entry name" value="dsRBD_dom"/>
</dbReference>
<keyword evidence="12" id="KW-0539">Nucleus</keyword>
<dbReference type="GO" id="GO:0005634">
    <property type="term" value="C:nucleus"/>
    <property type="evidence" value="ECO:0007669"/>
    <property type="project" value="UniProtKB-SubCell"/>
</dbReference>
<dbReference type="Pfam" id="PF00035">
    <property type="entry name" value="dsrm"/>
    <property type="match status" value="2"/>
</dbReference>
<evidence type="ECO:0000256" key="2">
    <source>
        <dbReference type="ARBA" id="ARBA00001941"/>
    </source>
</evidence>
<dbReference type="GO" id="GO:0003723">
    <property type="term" value="F:RNA binding"/>
    <property type="evidence" value="ECO:0007669"/>
    <property type="project" value="UniProtKB-UniRule"/>
</dbReference>
<evidence type="ECO:0000259" key="17">
    <source>
        <dbReference type="PROSITE" id="PS50137"/>
    </source>
</evidence>
<evidence type="ECO:0000256" key="7">
    <source>
        <dbReference type="ARBA" id="ARBA00022723"/>
    </source>
</evidence>
<evidence type="ECO:0000256" key="13">
    <source>
        <dbReference type="ARBA" id="ARBA00047761"/>
    </source>
</evidence>
<dbReference type="Gramene" id="ONIVA01G42600.1">
    <property type="protein sequence ID" value="ONIVA01G42600.1"/>
    <property type="gene ID" value="ONIVA01G42600"/>
</dbReference>
<comment type="cofactor">
    <cofactor evidence="3">
        <name>Mg(2+)</name>
        <dbReference type="ChEBI" id="CHEBI:18420"/>
    </cofactor>
</comment>
<dbReference type="EC" id="3.1.3.16" evidence="5"/>
<dbReference type="FunFam" id="3.40.50.1000:FF:000035">
    <property type="entry name" value="RNA polymerase II C-terminal domain phosphatase-like 1"/>
    <property type="match status" value="1"/>
</dbReference>
<evidence type="ECO:0000256" key="11">
    <source>
        <dbReference type="ARBA" id="ARBA00023163"/>
    </source>
</evidence>
<dbReference type="Pfam" id="PF03031">
    <property type="entry name" value="NIF"/>
    <property type="match status" value="1"/>
</dbReference>
<evidence type="ECO:0000256" key="5">
    <source>
        <dbReference type="ARBA" id="ARBA00013081"/>
    </source>
</evidence>
<dbReference type="GO" id="GO:0045892">
    <property type="term" value="P:negative regulation of DNA-templated transcription"/>
    <property type="evidence" value="ECO:0007669"/>
    <property type="project" value="UniProtKB-ARBA"/>
</dbReference>
<evidence type="ECO:0000256" key="1">
    <source>
        <dbReference type="ARBA" id="ARBA00001936"/>
    </source>
</evidence>
<dbReference type="SUPFAM" id="SSF54768">
    <property type="entry name" value="dsRNA-binding domain-like"/>
    <property type="match status" value="2"/>
</dbReference>
<name>A0A0E0FVX9_ORYNI</name>
<dbReference type="PANTHER" id="PTHR23081:SF24">
    <property type="entry name" value="RNA POLYMERASE II C-TERMINAL DOMAIN PHOSPHATASE-LIKE 2"/>
    <property type="match status" value="1"/>
</dbReference>
<evidence type="ECO:0000313" key="20">
    <source>
        <dbReference type="Proteomes" id="UP000006591"/>
    </source>
</evidence>
<dbReference type="GO" id="GO:0008420">
    <property type="term" value="F:RNA polymerase II CTD heptapeptide repeat phosphatase activity"/>
    <property type="evidence" value="ECO:0007669"/>
    <property type="project" value="InterPro"/>
</dbReference>
<dbReference type="OMA" id="WANDAIF"/>
<reference evidence="19" key="1">
    <citation type="submission" date="2015-04" db="UniProtKB">
        <authorList>
            <consortium name="EnsemblPlants"/>
        </authorList>
    </citation>
    <scope>IDENTIFICATION</scope>
    <source>
        <strain evidence="19">SL10</strain>
    </source>
</reference>
<evidence type="ECO:0000256" key="4">
    <source>
        <dbReference type="ARBA" id="ARBA00004123"/>
    </source>
</evidence>
<dbReference type="eggNOG" id="KOG0323">
    <property type="taxonomic scope" value="Eukaryota"/>
</dbReference>
<evidence type="ECO:0000256" key="12">
    <source>
        <dbReference type="ARBA" id="ARBA00023242"/>
    </source>
</evidence>